<dbReference type="eggNOG" id="ENOG502S7U4">
    <property type="taxonomic scope" value="Eukaryota"/>
</dbReference>
<dbReference type="EMBL" id="KB445645">
    <property type="protein sequence ID" value="EMD63089.1"/>
    <property type="molecule type" value="Genomic_DNA"/>
</dbReference>
<feature type="compositionally biased region" description="Polar residues" evidence="1">
    <location>
        <begin position="62"/>
        <end position="80"/>
    </location>
</feature>
<keyword evidence="3" id="KW-1185">Reference proteome</keyword>
<name>M2R824_COCSN</name>
<organism evidence="2 3">
    <name type="scientific">Cochliobolus sativus (strain ND90Pr / ATCC 201652)</name>
    <name type="common">Common root rot and spot blotch fungus</name>
    <name type="synonym">Bipolaris sorokiniana</name>
    <dbReference type="NCBI Taxonomy" id="665912"/>
    <lineage>
        <taxon>Eukaryota</taxon>
        <taxon>Fungi</taxon>
        <taxon>Dikarya</taxon>
        <taxon>Ascomycota</taxon>
        <taxon>Pezizomycotina</taxon>
        <taxon>Dothideomycetes</taxon>
        <taxon>Pleosporomycetidae</taxon>
        <taxon>Pleosporales</taxon>
        <taxon>Pleosporineae</taxon>
        <taxon>Pleosporaceae</taxon>
        <taxon>Bipolaris</taxon>
    </lineage>
</organism>
<dbReference type="HOGENOM" id="CLU_605726_0_0_1"/>
<accession>M2R824</accession>
<protein>
    <submittedName>
        <fullName evidence="2">Uncharacterized protein</fullName>
    </submittedName>
</protein>
<feature type="region of interest" description="Disordered" evidence="1">
    <location>
        <begin position="211"/>
        <end position="286"/>
    </location>
</feature>
<dbReference type="RefSeq" id="XP_007701344.1">
    <property type="nucleotide sequence ID" value="XM_007703154.1"/>
</dbReference>
<dbReference type="AlphaFoldDB" id="M2R824"/>
<feature type="compositionally biased region" description="Basic and acidic residues" evidence="1">
    <location>
        <begin position="212"/>
        <end position="221"/>
    </location>
</feature>
<proteinExistence type="predicted"/>
<reference evidence="2 3" key="1">
    <citation type="journal article" date="2012" name="PLoS Pathog.">
        <title>Diverse lifestyles and strategies of plant pathogenesis encoded in the genomes of eighteen Dothideomycetes fungi.</title>
        <authorList>
            <person name="Ohm R.A."/>
            <person name="Feau N."/>
            <person name="Henrissat B."/>
            <person name="Schoch C.L."/>
            <person name="Horwitz B.A."/>
            <person name="Barry K.W."/>
            <person name="Condon B.J."/>
            <person name="Copeland A.C."/>
            <person name="Dhillon B."/>
            <person name="Glaser F."/>
            <person name="Hesse C.N."/>
            <person name="Kosti I."/>
            <person name="LaButti K."/>
            <person name="Lindquist E.A."/>
            <person name="Lucas S."/>
            <person name="Salamov A.A."/>
            <person name="Bradshaw R.E."/>
            <person name="Ciuffetti L."/>
            <person name="Hamelin R.C."/>
            <person name="Kema G.H.J."/>
            <person name="Lawrence C."/>
            <person name="Scott J.A."/>
            <person name="Spatafora J.W."/>
            <person name="Turgeon B.G."/>
            <person name="de Wit P.J.G.M."/>
            <person name="Zhong S."/>
            <person name="Goodwin S.B."/>
            <person name="Grigoriev I.V."/>
        </authorList>
    </citation>
    <scope>NUCLEOTIDE SEQUENCE [LARGE SCALE GENOMIC DNA]</scope>
    <source>
        <strain evidence="3">ND90Pr / ATCC 201652</strain>
    </source>
</reference>
<evidence type="ECO:0000313" key="2">
    <source>
        <dbReference type="EMBL" id="EMD63089.1"/>
    </source>
</evidence>
<sequence length="439" mass="48649">MIDELLVHISAPTTRQSDQLYQSLADAYLTFEADVSHRGSSRQVDLVNQSAPSRLNDVTAPDQGSSFRGTADTSNLSMSKDSYGSFPSHLSVDELKNHENATVRSDDHAVKDDSPLMFGRLAQSEHAYRDGKYRRSLRSSSTKGNLLVQEVPGTPADVDLGFVENTQLATEVLHSQLQESYLKNYDDTPASDTDEERTQDSTIEALVTATPDTKRDFPERRRSMRLKAASSVAETPMPTPKLSANPDAIATSQRPVSPDDALIPSSPASWHTTCEEKGPEDSSQVAPPIDFSRLQIDVYPPEPKISTARPGTLPSQITPQLAALKQQNPKRFKPIRIVKKPKPDDRGYWLISCSHWSAQLQQAFWNNICEQVTSGKLGWGVMLYREGRTSRSLGQVKLYCWGEIVEHTWLVLWLCSKGKVSGSGLEWIDADGDAVFLMS</sequence>
<feature type="region of interest" description="Disordered" evidence="1">
    <location>
        <begin position="39"/>
        <end position="80"/>
    </location>
</feature>
<evidence type="ECO:0000256" key="1">
    <source>
        <dbReference type="SAM" id="MobiDB-lite"/>
    </source>
</evidence>
<dbReference type="OMA" id="KLYCWGE"/>
<dbReference type="KEGG" id="bsc:COCSADRAFT_337467"/>
<evidence type="ECO:0000313" key="3">
    <source>
        <dbReference type="Proteomes" id="UP000016934"/>
    </source>
</evidence>
<dbReference type="OrthoDB" id="5395975at2759"/>
<gene>
    <name evidence="2" type="ORF">COCSADRAFT_337467</name>
</gene>
<dbReference type="GeneID" id="19137290"/>
<dbReference type="Proteomes" id="UP000016934">
    <property type="component" value="Unassembled WGS sequence"/>
</dbReference>
<feature type="compositionally biased region" description="Polar residues" evidence="1">
    <location>
        <begin position="41"/>
        <end position="53"/>
    </location>
</feature>
<reference evidence="3" key="2">
    <citation type="journal article" date="2013" name="PLoS Genet.">
        <title>Comparative genome structure, secondary metabolite, and effector coding capacity across Cochliobolus pathogens.</title>
        <authorList>
            <person name="Condon B.J."/>
            <person name="Leng Y."/>
            <person name="Wu D."/>
            <person name="Bushley K.E."/>
            <person name="Ohm R.A."/>
            <person name="Otillar R."/>
            <person name="Martin J."/>
            <person name="Schackwitz W."/>
            <person name="Grimwood J."/>
            <person name="MohdZainudin N."/>
            <person name="Xue C."/>
            <person name="Wang R."/>
            <person name="Manning V.A."/>
            <person name="Dhillon B."/>
            <person name="Tu Z.J."/>
            <person name="Steffenson B.J."/>
            <person name="Salamov A."/>
            <person name="Sun H."/>
            <person name="Lowry S."/>
            <person name="LaButti K."/>
            <person name="Han J."/>
            <person name="Copeland A."/>
            <person name="Lindquist E."/>
            <person name="Barry K."/>
            <person name="Schmutz J."/>
            <person name="Baker S.E."/>
            <person name="Ciuffetti L.M."/>
            <person name="Grigoriev I.V."/>
            <person name="Zhong S."/>
            <person name="Turgeon B.G."/>
        </authorList>
    </citation>
    <scope>NUCLEOTIDE SEQUENCE [LARGE SCALE GENOMIC DNA]</scope>
    <source>
        <strain evidence="3">ND90Pr / ATCC 201652</strain>
    </source>
</reference>